<dbReference type="PANTHER" id="PTHR39336">
    <property type="entry name" value="PYRIDOXAMINE PHOSPHATE OXIDASE FAMILY PROTEIN (AFU_ORTHOLOGUE AFUA_6G11440)"/>
    <property type="match status" value="1"/>
</dbReference>
<reference evidence="2" key="1">
    <citation type="submission" date="2020-10" db="EMBL/GenBank/DDBJ databases">
        <authorList>
            <person name="Castelo-Branco R."/>
            <person name="Eusebio N."/>
            <person name="Adriana R."/>
            <person name="Vieira A."/>
            <person name="Brugerolle De Fraissinette N."/>
            <person name="Rezende De Castro R."/>
            <person name="Schneider M.P."/>
            <person name="Vasconcelos V."/>
            <person name="Leao P.N."/>
        </authorList>
    </citation>
    <scope>NUCLEOTIDE SEQUENCE</scope>
    <source>
        <strain evidence="2">LEGE 07310</strain>
    </source>
</reference>
<proteinExistence type="predicted"/>
<dbReference type="SUPFAM" id="SSF50475">
    <property type="entry name" value="FMN-binding split barrel"/>
    <property type="match status" value="1"/>
</dbReference>
<evidence type="ECO:0000313" key="3">
    <source>
        <dbReference type="Proteomes" id="UP000636505"/>
    </source>
</evidence>
<protein>
    <submittedName>
        <fullName evidence="2">Pyridoxamine 5'-phosphate oxidase family protein</fullName>
    </submittedName>
</protein>
<accession>A0A8J7ASU2</accession>
<evidence type="ECO:0000259" key="1">
    <source>
        <dbReference type="Pfam" id="PF01243"/>
    </source>
</evidence>
<feature type="domain" description="Pyridoxamine 5'-phosphate oxidase N-terminal" evidence="1">
    <location>
        <begin position="8"/>
        <end position="133"/>
    </location>
</feature>
<organism evidence="2 3">
    <name type="scientific">Vasconcelosia minhoensis LEGE 07310</name>
    <dbReference type="NCBI Taxonomy" id="915328"/>
    <lineage>
        <taxon>Bacteria</taxon>
        <taxon>Bacillati</taxon>
        <taxon>Cyanobacteriota</taxon>
        <taxon>Cyanophyceae</taxon>
        <taxon>Nodosilineales</taxon>
        <taxon>Cymatolegaceae</taxon>
        <taxon>Vasconcelosia</taxon>
        <taxon>Vasconcelosia minhoensis</taxon>
    </lineage>
</organism>
<dbReference type="Pfam" id="PF01243">
    <property type="entry name" value="PNPOx_N"/>
    <property type="match status" value="1"/>
</dbReference>
<sequence>MAKVFEQITPELADFIQRQALFFVATAPLTPDGHVNLSPKGFDSFQILSPTRVAYLDLTGSGNETSAHLQENGRITLMFCAFEGAPMILRLYGQGRTVLPGEPEWAEMCDRFPKIPGSRQIIVADLHRIQTSCGFGVPLLSYEGQRDMLVSWAEKKGPEGLAAYQQKKGSRSIDGLATPIGNRN</sequence>
<dbReference type="EMBL" id="JADEXG010000055">
    <property type="protein sequence ID" value="MBE9079389.1"/>
    <property type="molecule type" value="Genomic_DNA"/>
</dbReference>
<dbReference type="PANTHER" id="PTHR39336:SF1">
    <property type="entry name" value="PYRIDOXAMINE PHOSPHATE OXIDASE FAMILY PROTEIN (AFU_ORTHOLOGUE AFUA_6G11440)"/>
    <property type="match status" value="1"/>
</dbReference>
<dbReference type="InterPro" id="IPR011576">
    <property type="entry name" value="Pyridox_Oxase_N"/>
</dbReference>
<comment type="caution">
    <text evidence="2">The sequence shown here is derived from an EMBL/GenBank/DDBJ whole genome shotgun (WGS) entry which is preliminary data.</text>
</comment>
<keyword evidence="3" id="KW-1185">Reference proteome</keyword>
<gene>
    <name evidence="2" type="ORF">IQ241_19155</name>
</gene>
<name>A0A8J7ASU2_9CYAN</name>
<dbReference type="AlphaFoldDB" id="A0A8J7ASU2"/>
<dbReference type="Gene3D" id="2.30.110.10">
    <property type="entry name" value="Electron Transport, Fmn-binding Protein, Chain A"/>
    <property type="match status" value="1"/>
</dbReference>
<dbReference type="InterPro" id="IPR012349">
    <property type="entry name" value="Split_barrel_FMN-bd"/>
</dbReference>
<dbReference type="RefSeq" id="WP_193910303.1">
    <property type="nucleotide sequence ID" value="NZ_JADEXG010000055.1"/>
</dbReference>
<evidence type="ECO:0000313" key="2">
    <source>
        <dbReference type="EMBL" id="MBE9079389.1"/>
    </source>
</evidence>
<dbReference type="Proteomes" id="UP000636505">
    <property type="component" value="Unassembled WGS sequence"/>
</dbReference>